<dbReference type="InterPro" id="IPR008613">
    <property type="entry name" value="Excalibur_Ca-bd_domain"/>
</dbReference>
<evidence type="ECO:0000313" key="3">
    <source>
        <dbReference type="Proteomes" id="UP001596500"/>
    </source>
</evidence>
<protein>
    <submittedName>
        <fullName evidence="2">Excalibur calcium-binding domain-containing protein</fullName>
    </submittedName>
</protein>
<dbReference type="Pfam" id="PF05901">
    <property type="entry name" value="Excalibur"/>
    <property type="match status" value="1"/>
</dbReference>
<dbReference type="EMBL" id="JBHTBW010000003">
    <property type="protein sequence ID" value="MFC7439654.1"/>
    <property type="molecule type" value="Genomic_DNA"/>
</dbReference>
<evidence type="ECO:0000313" key="2">
    <source>
        <dbReference type="EMBL" id="MFC7439654.1"/>
    </source>
</evidence>
<organism evidence="2 3">
    <name type="scientific">Laceyella putida</name>
    <dbReference type="NCBI Taxonomy" id="110101"/>
    <lineage>
        <taxon>Bacteria</taxon>
        <taxon>Bacillati</taxon>
        <taxon>Bacillota</taxon>
        <taxon>Bacilli</taxon>
        <taxon>Bacillales</taxon>
        <taxon>Thermoactinomycetaceae</taxon>
        <taxon>Laceyella</taxon>
    </lineage>
</organism>
<feature type="domain" description="Excalibur calcium-binding" evidence="1">
    <location>
        <begin position="12"/>
        <end position="38"/>
    </location>
</feature>
<dbReference type="Proteomes" id="UP001596500">
    <property type="component" value="Unassembled WGS sequence"/>
</dbReference>
<keyword evidence="3" id="KW-1185">Reference proteome</keyword>
<proteinExistence type="predicted"/>
<dbReference type="RefSeq" id="WP_379862919.1">
    <property type="nucleotide sequence ID" value="NZ_JBHTBW010000003.1"/>
</dbReference>
<dbReference type="SMART" id="SM00894">
    <property type="entry name" value="Excalibur"/>
    <property type="match status" value="1"/>
</dbReference>
<evidence type="ECO:0000259" key="1">
    <source>
        <dbReference type="SMART" id="SM00894"/>
    </source>
</evidence>
<accession>A0ABW2RF67</accession>
<name>A0ABW2RF67_9BACL</name>
<reference evidence="3" key="1">
    <citation type="journal article" date="2019" name="Int. J. Syst. Evol. Microbiol.">
        <title>The Global Catalogue of Microorganisms (GCM) 10K type strain sequencing project: providing services to taxonomists for standard genome sequencing and annotation.</title>
        <authorList>
            <consortium name="The Broad Institute Genomics Platform"/>
            <consortium name="The Broad Institute Genome Sequencing Center for Infectious Disease"/>
            <person name="Wu L."/>
            <person name="Ma J."/>
        </authorList>
    </citation>
    <scope>NUCLEOTIDE SEQUENCE [LARGE SCALE GENOMIC DNA]</scope>
    <source>
        <strain evidence="3">CGMCC 1.12942</strain>
    </source>
</reference>
<comment type="caution">
    <text evidence="2">The sequence shown here is derived from an EMBL/GenBank/DDBJ whole genome shotgun (WGS) entry which is preliminary data.</text>
</comment>
<sequence length="38" mass="4002">MPLLRELFRSTAAGAAAIYTGEPGYAKKDRDGDGVACE</sequence>
<gene>
    <name evidence="2" type="ORF">ACFQNG_00520</name>
</gene>